<evidence type="ECO:0000256" key="2">
    <source>
        <dbReference type="SAM" id="SignalP"/>
    </source>
</evidence>
<dbReference type="Proteomes" id="UP001498398">
    <property type="component" value="Unassembled WGS sequence"/>
</dbReference>
<keyword evidence="4" id="KW-1185">Reference proteome</keyword>
<organism evidence="3 4">
    <name type="scientific">Marasmiellus scandens</name>
    <dbReference type="NCBI Taxonomy" id="2682957"/>
    <lineage>
        <taxon>Eukaryota</taxon>
        <taxon>Fungi</taxon>
        <taxon>Dikarya</taxon>
        <taxon>Basidiomycota</taxon>
        <taxon>Agaricomycotina</taxon>
        <taxon>Agaricomycetes</taxon>
        <taxon>Agaricomycetidae</taxon>
        <taxon>Agaricales</taxon>
        <taxon>Marasmiineae</taxon>
        <taxon>Omphalotaceae</taxon>
        <taxon>Marasmiellus</taxon>
    </lineage>
</organism>
<reference evidence="3 4" key="1">
    <citation type="submission" date="2024-01" db="EMBL/GenBank/DDBJ databases">
        <title>A draft genome for the cacao thread blight pathogen Marasmiellus scandens.</title>
        <authorList>
            <person name="Baruah I.K."/>
            <person name="Leung J."/>
            <person name="Bukari Y."/>
            <person name="Amoako-Attah I."/>
            <person name="Meinhardt L.W."/>
            <person name="Bailey B.A."/>
            <person name="Cohen S.P."/>
        </authorList>
    </citation>
    <scope>NUCLEOTIDE SEQUENCE [LARGE SCALE GENOMIC DNA]</scope>
    <source>
        <strain evidence="3 4">GH-19</strain>
    </source>
</reference>
<sequence>MFLLARLLPLALLWSVVTSRSFPGRPIVGLLHPRQDSLDTIIPESCLPNCPDQSQFDDCSLDITSCCDDSFAELVLSCYNCIAATEQFVDVDELQQSLDQIFVDCEAIQLPIDAQTMDGQDNHRVLPPVSPEVAEDGDESFGPDLTSELSAIISPTSSTTSSSSSFSTSSSKSSSTTAASTHSSGSAPTPATATPGSVTPSTTTASSPTENAGFRLRIDTGVFDCFAGLVLVGMLI</sequence>
<proteinExistence type="predicted"/>
<keyword evidence="2" id="KW-0732">Signal</keyword>
<comment type="caution">
    <text evidence="3">The sequence shown here is derived from an EMBL/GenBank/DDBJ whole genome shotgun (WGS) entry which is preliminary data.</text>
</comment>
<feature type="compositionally biased region" description="Low complexity" evidence="1">
    <location>
        <begin position="154"/>
        <end position="209"/>
    </location>
</feature>
<evidence type="ECO:0000256" key="1">
    <source>
        <dbReference type="SAM" id="MobiDB-lite"/>
    </source>
</evidence>
<feature type="region of interest" description="Disordered" evidence="1">
    <location>
        <begin position="114"/>
        <end position="209"/>
    </location>
</feature>
<evidence type="ECO:0000313" key="3">
    <source>
        <dbReference type="EMBL" id="KAK7471199.1"/>
    </source>
</evidence>
<protein>
    <recommendedName>
        <fullName evidence="5">Extracellular membrane protein CFEM domain-containing protein</fullName>
    </recommendedName>
</protein>
<gene>
    <name evidence="3" type="ORF">VKT23_002609</name>
</gene>
<dbReference type="EMBL" id="JBANRG010000002">
    <property type="protein sequence ID" value="KAK7471199.1"/>
    <property type="molecule type" value="Genomic_DNA"/>
</dbReference>
<evidence type="ECO:0008006" key="5">
    <source>
        <dbReference type="Google" id="ProtNLM"/>
    </source>
</evidence>
<name>A0ABR1K588_9AGAR</name>
<accession>A0ABR1K588</accession>
<feature type="chain" id="PRO_5046380867" description="Extracellular membrane protein CFEM domain-containing protein" evidence="2">
    <location>
        <begin position="20"/>
        <end position="236"/>
    </location>
</feature>
<feature type="signal peptide" evidence="2">
    <location>
        <begin position="1"/>
        <end position="19"/>
    </location>
</feature>
<evidence type="ECO:0000313" key="4">
    <source>
        <dbReference type="Proteomes" id="UP001498398"/>
    </source>
</evidence>